<name>A0AAF0C6W5_9GAMM</name>
<dbReference type="AlphaFoldDB" id="A0AAF0C6W5"/>
<gene>
    <name evidence="2" type="ORF">SG35_031325</name>
</gene>
<sequence>MNSKLMIKSAVFGFGLSLGCFANAEIDIPIFEPGCFSRCYTAEMVCMGNATTPGQMDACAEESFRCMSGCM</sequence>
<reference evidence="2 3" key="2">
    <citation type="journal article" date="2022" name="Mar. Drugs">
        <title>Bioassay-Guided Fractionation Leads to the Detection of Cholic Acid Generated by the Rare Thalassomonas sp.</title>
        <authorList>
            <person name="Pheiffer F."/>
            <person name="Schneider Y.K."/>
            <person name="Hansen E.H."/>
            <person name="Andersen J.H."/>
            <person name="Isaksson J."/>
            <person name="Busche T."/>
            <person name="R C."/>
            <person name="Kalinowski J."/>
            <person name="Zyl L.V."/>
            <person name="Trindade M."/>
        </authorList>
    </citation>
    <scope>NUCLEOTIDE SEQUENCE [LARGE SCALE GENOMIC DNA]</scope>
    <source>
        <strain evidence="2 3">A5K-106</strain>
    </source>
</reference>
<keyword evidence="1" id="KW-0732">Signal</keyword>
<dbReference type="Proteomes" id="UP000032568">
    <property type="component" value="Chromosome pTact"/>
</dbReference>
<dbReference type="EMBL" id="CP059736">
    <property type="protein sequence ID" value="WDE02249.1"/>
    <property type="molecule type" value="Genomic_DNA"/>
</dbReference>
<evidence type="ECO:0008006" key="4">
    <source>
        <dbReference type="Google" id="ProtNLM"/>
    </source>
</evidence>
<protein>
    <recommendedName>
        <fullName evidence="4">Lipoprotein</fullName>
    </recommendedName>
</protein>
<feature type="signal peptide" evidence="1">
    <location>
        <begin position="1"/>
        <end position="24"/>
    </location>
</feature>
<evidence type="ECO:0000256" key="1">
    <source>
        <dbReference type="SAM" id="SignalP"/>
    </source>
</evidence>
<dbReference type="RefSeq" id="WP_044831097.1">
    <property type="nucleotide sequence ID" value="NZ_CP059736.1"/>
</dbReference>
<evidence type="ECO:0000313" key="2">
    <source>
        <dbReference type="EMBL" id="WDE02249.1"/>
    </source>
</evidence>
<feature type="chain" id="PRO_5041940297" description="Lipoprotein" evidence="1">
    <location>
        <begin position="25"/>
        <end position="71"/>
    </location>
</feature>
<keyword evidence="3" id="KW-1185">Reference proteome</keyword>
<organism evidence="2 3">
    <name type="scientific">Thalassomonas actiniarum</name>
    <dbReference type="NCBI Taxonomy" id="485447"/>
    <lineage>
        <taxon>Bacteria</taxon>
        <taxon>Pseudomonadati</taxon>
        <taxon>Pseudomonadota</taxon>
        <taxon>Gammaproteobacteria</taxon>
        <taxon>Alteromonadales</taxon>
        <taxon>Colwelliaceae</taxon>
        <taxon>Thalassomonas</taxon>
    </lineage>
</organism>
<reference evidence="2 3" key="1">
    <citation type="journal article" date="2015" name="Genome Announc.">
        <title>Draft Genome Sequences of Marine Isolates of Thalassomonas viridans and Thalassomonas actiniarum.</title>
        <authorList>
            <person name="Olonade I."/>
            <person name="van Zyl L.J."/>
            <person name="Trindade M."/>
        </authorList>
    </citation>
    <scope>NUCLEOTIDE SEQUENCE [LARGE SCALE GENOMIC DNA]</scope>
    <source>
        <strain evidence="2 3">A5K-106</strain>
    </source>
</reference>
<proteinExistence type="predicted"/>
<dbReference type="KEGG" id="tact:SG35_031325"/>
<accession>A0AAF0C6W5</accession>
<evidence type="ECO:0000313" key="3">
    <source>
        <dbReference type="Proteomes" id="UP000032568"/>
    </source>
</evidence>
<dbReference type="PROSITE" id="PS51257">
    <property type="entry name" value="PROKAR_LIPOPROTEIN"/>
    <property type="match status" value="1"/>
</dbReference>